<organism evidence="1 2">
    <name type="scientific">Spirosoma profusum</name>
    <dbReference type="NCBI Taxonomy" id="2771354"/>
    <lineage>
        <taxon>Bacteria</taxon>
        <taxon>Pseudomonadati</taxon>
        <taxon>Bacteroidota</taxon>
        <taxon>Cytophagia</taxon>
        <taxon>Cytophagales</taxon>
        <taxon>Cytophagaceae</taxon>
        <taxon>Spirosoma</taxon>
    </lineage>
</organism>
<reference evidence="1" key="1">
    <citation type="submission" date="2020-09" db="EMBL/GenBank/DDBJ databases">
        <authorList>
            <person name="Kim M.K."/>
        </authorList>
    </citation>
    <scope>NUCLEOTIDE SEQUENCE</scope>
    <source>
        <strain evidence="1">BT702</strain>
    </source>
</reference>
<dbReference type="Pfam" id="PF13419">
    <property type="entry name" value="HAD_2"/>
    <property type="match status" value="1"/>
</dbReference>
<dbReference type="InterPro" id="IPR036412">
    <property type="entry name" value="HAD-like_sf"/>
</dbReference>
<keyword evidence="2" id="KW-1185">Reference proteome</keyword>
<dbReference type="SFLD" id="SFLDS00003">
    <property type="entry name" value="Haloacid_Dehalogenase"/>
    <property type="match status" value="1"/>
</dbReference>
<gene>
    <name evidence="1" type="primary">hxpB</name>
    <name evidence="1" type="ORF">IC229_25835</name>
</gene>
<dbReference type="Gene3D" id="3.40.50.1000">
    <property type="entry name" value="HAD superfamily/HAD-like"/>
    <property type="match status" value="1"/>
</dbReference>
<dbReference type="InterPro" id="IPR006439">
    <property type="entry name" value="HAD-SF_hydro_IA"/>
</dbReference>
<dbReference type="SUPFAM" id="SSF56784">
    <property type="entry name" value="HAD-like"/>
    <property type="match status" value="1"/>
</dbReference>
<name>A0A926Y015_9BACT</name>
<protein>
    <submittedName>
        <fullName evidence="1">Hexitol phosphatase HxpB</fullName>
    </submittedName>
</protein>
<dbReference type="Proteomes" id="UP000598820">
    <property type="component" value="Unassembled WGS sequence"/>
</dbReference>
<dbReference type="PANTHER" id="PTHR18901:SF38">
    <property type="entry name" value="PSEUDOURIDINE-5'-PHOSPHATASE"/>
    <property type="match status" value="1"/>
</dbReference>
<dbReference type="PANTHER" id="PTHR18901">
    <property type="entry name" value="2-DEOXYGLUCOSE-6-PHOSPHATE PHOSPHATASE 2"/>
    <property type="match status" value="1"/>
</dbReference>
<dbReference type="NCBIfam" id="NF008087">
    <property type="entry name" value="PRK10826.1"/>
    <property type="match status" value="1"/>
</dbReference>
<evidence type="ECO:0000313" key="2">
    <source>
        <dbReference type="Proteomes" id="UP000598820"/>
    </source>
</evidence>
<dbReference type="InterPro" id="IPR023198">
    <property type="entry name" value="PGP-like_dom2"/>
</dbReference>
<dbReference type="Gene3D" id="1.10.150.240">
    <property type="entry name" value="Putative phosphatase, domain 2"/>
    <property type="match status" value="1"/>
</dbReference>
<proteinExistence type="predicted"/>
<dbReference type="CDD" id="cd07505">
    <property type="entry name" value="HAD_BPGM-like"/>
    <property type="match status" value="1"/>
</dbReference>
<dbReference type="InterPro" id="IPR041492">
    <property type="entry name" value="HAD_2"/>
</dbReference>
<dbReference type="SFLD" id="SFLDG01129">
    <property type="entry name" value="C1.5:_HAD__Beta-PGM__Phosphata"/>
    <property type="match status" value="1"/>
</dbReference>
<dbReference type="AlphaFoldDB" id="A0A926Y015"/>
<sequence length="231" mass="25614">MEISAAIFDMDGLLVDSEPHWRIMEREVFDTVGLYLTDDQCKQTTGLPILDVVKYWYARTPWTEEAAAGRSFEELGEAITSGVHERIAHYAEPMPGALEALDFFVRRGIPTAIASASPMSLIEVVVKRLGIYNTLTLWHSATLEARNKPAPDVYLGTARRLSVLPETCLAFEDSYNGLRSATAAGMRTIAVPADFERSDPKFAIADSILNSLTDFSDLTFNTLKEHTIPNI</sequence>
<accession>A0A926Y015</accession>
<dbReference type="NCBIfam" id="TIGR01509">
    <property type="entry name" value="HAD-SF-IA-v3"/>
    <property type="match status" value="1"/>
</dbReference>
<dbReference type="RefSeq" id="WP_190890385.1">
    <property type="nucleotide sequence ID" value="NZ_JACWZY010000028.1"/>
</dbReference>
<dbReference type="InterPro" id="IPR023214">
    <property type="entry name" value="HAD_sf"/>
</dbReference>
<evidence type="ECO:0000313" key="1">
    <source>
        <dbReference type="EMBL" id="MBD2704093.1"/>
    </source>
</evidence>
<comment type="caution">
    <text evidence="1">The sequence shown here is derived from an EMBL/GenBank/DDBJ whole genome shotgun (WGS) entry which is preliminary data.</text>
</comment>
<dbReference type="EMBL" id="JACWZY010000028">
    <property type="protein sequence ID" value="MBD2704093.1"/>
    <property type="molecule type" value="Genomic_DNA"/>
</dbReference>